<accession>A0A430ACG2</accession>
<evidence type="ECO:0000256" key="1">
    <source>
        <dbReference type="SAM" id="Phobius"/>
    </source>
</evidence>
<feature type="transmembrane region" description="Helical" evidence="1">
    <location>
        <begin position="124"/>
        <end position="142"/>
    </location>
</feature>
<evidence type="ECO:0000313" key="3">
    <source>
        <dbReference type="Proteomes" id="UP000287101"/>
    </source>
</evidence>
<reference evidence="2 3" key="1">
    <citation type="submission" date="2017-05" db="EMBL/GenBank/DDBJ databases">
        <title>Vagococcus spp. assemblies.</title>
        <authorList>
            <person name="Gulvik C.A."/>
        </authorList>
    </citation>
    <scope>NUCLEOTIDE SEQUENCE [LARGE SCALE GENOMIC DNA]</scope>
    <source>
        <strain evidence="2 3">CCUG 41755</strain>
    </source>
</reference>
<keyword evidence="1" id="KW-0812">Transmembrane</keyword>
<dbReference type="RefSeq" id="WP_126830619.1">
    <property type="nucleotide sequence ID" value="NZ_CBCRYB010000012.1"/>
</dbReference>
<feature type="transmembrane region" description="Helical" evidence="1">
    <location>
        <begin position="12"/>
        <end position="32"/>
    </location>
</feature>
<proteinExistence type="predicted"/>
<dbReference type="Proteomes" id="UP000287101">
    <property type="component" value="Unassembled WGS sequence"/>
</dbReference>
<protein>
    <submittedName>
        <fullName evidence="2">Uncharacterized protein</fullName>
    </submittedName>
</protein>
<evidence type="ECO:0000313" key="2">
    <source>
        <dbReference type="EMBL" id="RSU04896.1"/>
    </source>
</evidence>
<name>A0A430ACG2_9ENTE</name>
<feature type="transmembrane region" description="Helical" evidence="1">
    <location>
        <begin position="52"/>
        <end position="72"/>
    </location>
</feature>
<dbReference type="AlphaFoldDB" id="A0A430ACG2"/>
<keyword evidence="3" id="KW-1185">Reference proteome</keyword>
<organism evidence="2 3">
    <name type="scientific">Vagococcus fessus</name>
    <dbReference type="NCBI Taxonomy" id="120370"/>
    <lineage>
        <taxon>Bacteria</taxon>
        <taxon>Bacillati</taxon>
        <taxon>Bacillota</taxon>
        <taxon>Bacilli</taxon>
        <taxon>Lactobacillales</taxon>
        <taxon>Enterococcaceae</taxon>
        <taxon>Vagococcus</taxon>
    </lineage>
</organism>
<sequence length="148" mass="16361">MKQKLVSTISAYVIGMISAISIWTVVDVFTALPGEKLSNLPIGFVSALLWNFIGLVPYFAYFIIWMLLFVAITLKLNLGPLKEAISIGLLAIFSILTPITWGYISNFKYEEGYLNSIRQWGIPIPVILLCGVAVAIISYALATKSKQK</sequence>
<comment type="caution">
    <text evidence="2">The sequence shown here is derived from an EMBL/GenBank/DDBJ whole genome shotgun (WGS) entry which is preliminary data.</text>
</comment>
<dbReference type="EMBL" id="NGJY01000001">
    <property type="protein sequence ID" value="RSU04896.1"/>
    <property type="molecule type" value="Genomic_DNA"/>
</dbReference>
<keyword evidence="1" id="KW-1133">Transmembrane helix</keyword>
<feature type="transmembrane region" description="Helical" evidence="1">
    <location>
        <begin position="84"/>
        <end position="104"/>
    </location>
</feature>
<gene>
    <name evidence="2" type="ORF">CBF31_02425</name>
</gene>
<keyword evidence="1" id="KW-0472">Membrane</keyword>